<evidence type="ECO:0000313" key="3">
    <source>
        <dbReference type="Proteomes" id="UP000266841"/>
    </source>
</evidence>
<evidence type="ECO:0000313" key="2">
    <source>
        <dbReference type="EMBL" id="EJK54057.1"/>
    </source>
</evidence>
<protein>
    <submittedName>
        <fullName evidence="2">Uncharacterized protein</fullName>
    </submittedName>
</protein>
<feature type="region of interest" description="Disordered" evidence="1">
    <location>
        <begin position="1"/>
        <end position="29"/>
    </location>
</feature>
<feature type="non-terminal residue" evidence="2">
    <location>
        <position position="1"/>
    </location>
</feature>
<proteinExistence type="predicted"/>
<keyword evidence="3" id="KW-1185">Reference proteome</keyword>
<gene>
    <name evidence="2" type="ORF">THAOC_26390</name>
</gene>
<evidence type="ECO:0000256" key="1">
    <source>
        <dbReference type="SAM" id="MobiDB-lite"/>
    </source>
</evidence>
<dbReference type="AlphaFoldDB" id="K0S578"/>
<sequence>QGKSSILSAASPAGLLSQESSLAVAPERF</sequence>
<dbReference type="Proteomes" id="UP000266841">
    <property type="component" value="Unassembled WGS sequence"/>
</dbReference>
<accession>K0S578</accession>
<reference evidence="2 3" key="1">
    <citation type="journal article" date="2012" name="Genome Biol.">
        <title>Genome and low-iron response of an oceanic diatom adapted to chronic iron limitation.</title>
        <authorList>
            <person name="Lommer M."/>
            <person name="Specht M."/>
            <person name="Roy A.S."/>
            <person name="Kraemer L."/>
            <person name="Andreson R."/>
            <person name="Gutowska M.A."/>
            <person name="Wolf J."/>
            <person name="Bergner S.V."/>
            <person name="Schilhabel M.B."/>
            <person name="Klostermeier U.C."/>
            <person name="Beiko R.G."/>
            <person name="Rosenstiel P."/>
            <person name="Hippler M."/>
            <person name="Laroche J."/>
        </authorList>
    </citation>
    <scope>NUCLEOTIDE SEQUENCE [LARGE SCALE GENOMIC DNA]</scope>
    <source>
        <strain evidence="2 3">CCMP1005</strain>
    </source>
</reference>
<dbReference type="EMBL" id="AGNL01036442">
    <property type="protein sequence ID" value="EJK54057.1"/>
    <property type="molecule type" value="Genomic_DNA"/>
</dbReference>
<comment type="caution">
    <text evidence="2">The sequence shown here is derived from an EMBL/GenBank/DDBJ whole genome shotgun (WGS) entry which is preliminary data.</text>
</comment>
<name>K0S578_THAOC</name>
<organism evidence="2 3">
    <name type="scientific">Thalassiosira oceanica</name>
    <name type="common">Marine diatom</name>
    <dbReference type="NCBI Taxonomy" id="159749"/>
    <lineage>
        <taxon>Eukaryota</taxon>
        <taxon>Sar</taxon>
        <taxon>Stramenopiles</taxon>
        <taxon>Ochrophyta</taxon>
        <taxon>Bacillariophyta</taxon>
        <taxon>Coscinodiscophyceae</taxon>
        <taxon>Thalassiosirophycidae</taxon>
        <taxon>Thalassiosirales</taxon>
        <taxon>Thalassiosiraceae</taxon>
        <taxon>Thalassiosira</taxon>
    </lineage>
</organism>